<dbReference type="EMBL" id="JAMDMX010000040">
    <property type="protein sequence ID" value="MCY9693817.1"/>
    <property type="molecule type" value="Genomic_DNA"/>
</dbReference>
<dbReference type="InterPro" id="IPR041628">
    <property type="entry name" value="ChlI/MoxR_AAA_lid"/>
</dbReference>
<dbReference type="Pfam" id="PF17863">
    <property type="entry name" value="AAA_lid_2"/>
    <property type="match status" value="1"/>
</dbReference>
<dbReference type="CDD" id="cd00009">
    <property type="entry name" value="AAA"/>
    <property type="match status" value="1"/>
</dbReference>
<reference evidence="3 4" key="1">
    <citation type="submission" date="2022-05" db="EMBL/GenBank/DDBJ databases">
        <title>Genome Sequencing of Bee-Associated Microbes.</title>
        <authorList>
            <person name="Dunlap C."/>
        </authorList>
    </citation>
    <scope>NUCLEOTIDE SEQUENCE [LARGE SCALE GENOMIC DNA]</scope>
    <source>
        <strain evidence="3 4">NRRL B-14421</strain>
    </source>
</reference>
<comment type="caution">
    <text evidence="3">The sequence shown here is derived from an EMBL/GenBank/DDBJ whole genome shotgun (WGS) entry which is preliminary data.</text>
</comment>
<dbReference type="InterPro" id="IPR027417">
    <property type="entry name" value="P-loop_NTPase"/>
</dbReference>
<dbReference type="InterPro" id="IPR011703">
    <property type="entry name" value="ATPase_AAA-3"/>
</dbReference>
<sequence length="329" mass="36300">MVDSKEQLDAWGSAVSQMKEQIGRVIVGQHEVVEQLLWCILAGGHALIEGIPGLGKTMLIKTIADTVDLSFARIQFTPDLMPADITGTNVIQFGTKGETSYKFQKGPLFGHVVLADEINRATPKTQSALLEAMQEKTVTVGSETYHLPSPFFVLATQNPLEQEGTYPLPEAQLDRFLLKINVTYPTKSELKEIVLRTTSTNQQQAEKVADGALLRDIQLGLKEILVAEDVLEYAVQLLMNTHPEEATAPEEVKQYIRFGSGPRGVQSMIGVAKVRAFLAGRFHVSKQDLHVVAVPALRHRLFLNFEGQAMGISPDKIIQAIISSMENRQ</sequence>
<evidence type="ECO:0000259" key="2">
    <source>
        <dbReference type="Pfam" id="PF17863"/>
    </source>
</evidence>
<gene>
    <name evidence="3" type="ORF">M5X19_13040</name>
</gene>
<evidence type="ECO:0000313" key="3">
    <source>
        <dbReference type="EMBL" id="MCY9693817.1"/>
    </source>
</evidence>
<dbReference type="InterPro" id="IPR050764">
    <property type="entry name" value="CbbQ/NirQ/NorQ/GpvN"/>
</dbReference>
<proteinExistence type="predicted"/>
<feature type="domain" description="ChlI/MoxR AAA lid" evidence="2">
    <location>
        <begin position="252"/>
        <end position="320"/>
    </location>
</feature>
<dbReference type="PANTHER" id="PTHR42759">
    <property type="entry name" value="MOXR FAMILY PROTEIN"/>
    <property type="match status" value="1"/>
</dbReference>
<dbReference type="Pfam" id="PF07726">
    <property type="entry name" value="AAA_3"/>
    <property type="match status" value="1"/>
</dbReference>
<dbReference type="Gene3D" id="1.10.8.80">
    <property type="entry name" value="Magnesium chelatase subunit I, C-Terminal domain"/>
    <property type="match status" value="1"/>
</dbReference>
<name>A0ABT4GC99_9BACL</name>
<organism evidence="3 4">
    <name type="scientific">Paenibacillus alginolyticus</name>
    <dbReference type="NCBI Taxonomy" id="59839"/>
    <lineage>
        <taxon>Bacteria</taxon>
        <taxon>Bacillati</taxon>
        <taxon>Bacillota</taxon>
        <taxon>Bacilli</taxon>
        <taxon>Bacillales</taxon>
        <taxon>Paenibacillaceae</taxon>
        <taxon>Paenibacillus</taxon>
    </lineage>
</organism>
<evidence type="ECO:0000259" key="1">
    <source>
        <dbReference type="Pfam" id="PF07726"/>
    </source>
</evidence>
<dbReference type="Gene3D" id="3.40.50.300">
    <property type="entry name" value="P-loop containing nucleotide triphosphate hydrolases"/>
    <property type="match status" value="1"/>
</dbReference>
<dbReference type="Proteomes" id="UP001527099">
    <property type="component" value="Unassembled WGS sequence"/>
</dbReference>
<feature type="domain" description="ATPase AAA-3" evidence="1">
    <location>
        <begin position="45"/>
        <end position="178"/>
    </location>
</feature>
<dbReference type="PIRSF" id="PIRSF002849">
    <property type="entry name" value="AAA_ATPase_chaperone_MoxR_prd"/>
    <property type="match status" value="1"/>
</dbReference>
<evidence type="ECO:0000313" key="4">
    <source>
        <dbReference type="Proteomes" id="UP001527099"/>
    </source>
</evidence>
<dbReference type="PANTHER" id="PTHR42759:SF1">
    <property type="entry name" value="MAGNESIUM-CHELATASE SUBUNIT CHLD"/>
    <property type="match status" value="1"/>
</dbReference>
<dbReference type="SUPFAM" id="SSF52540">
    <property type="entry name" value="P-loop containing nucleoside triphosphate hydrolases"/>
    <property type="match status" value="1"/>
</dbReference>
<accession>A0ABT4GC99</accession>
<keyword evidence="4" id="KW-1185">Reference proteome</keyword>
<dbReference type="RefSeq" id="WP_268615512.1">
    <property type="nucleotide sequence ID" value="NZ_JAMDMX010000040.1"/>
</dbReference>
<protein>
    <submittedName>
        <fullName evidence="3">MoxR family ATPase</fullName>
    </submittedName>
</protein>